<comment type="caution">
    <text evidence="5">The sequence shown here is derived from an EMBL/GenBank/DDBJ whole genome shotgun (WGS) entry which is preliminary data.</text>
</comment>
<evidence type="ECO:0000259" key="4">
    <source>
        <dbReference type="PROSITE" id="PS51154"/>
    </source>
</evidence>
<dbReference type="RefSeq" id="WP_023402057.1">
    <property type="nucleotide sequence ID" value="NZ_AUSV01000134.1"/>
</dbReference>
<dbReference type="SMART" id="SM00506">
    <property type="entry name" value="A1pp"/>
    <property type="match status" value="1"/>
</dbReference>
<organism evidence="5 6">
    <name type="scientific">Pseudoalteromonas luteoviolacea (strain 2ta16)</name>
    <dbReference type="NCBI Taxonomy" id="1353533"/>
    <lineage>
        <taxon>Bacteria</taxon>
        <taxon>Pseudomonadati</taxon>
        <taxon>Pseudomonadota</taxon>
        <taxon>Gammaproteobacteria</taxon>
        <taxon>Alteromonadales</taxon>
        <taxon>Pseudoalteromonadaceae</taxon>
        <taxon>Pseudoalteromonas</taxon>
    </lineage>
</organism>
<dbReference type="GO" id="GO:0003950">
    <property type="term" value="F:NAD+ poly-ADP-ribosyltransferase activity"/>
    <property type="evidence" value="ECO:0007669"/>
    <property type="project" value="TreeGrafter"/>
</dbReference>
<sequence length="158" mass="17374">MSVRVTVVHGDLLEQNVDAIVNSWNRNIIPWWLLLPQGVSGAIKRKAGTEPFKEVANYGAIPLGEARFTSAGDLNYKGIIHVAGINLCWFATEYSVSQSVKNALNLAQQHGFKEIAMPLIGAGSGNRSADWSFRCIMKTLQDIDSPVAVRVVKYMSKQ</sequence>
<dbReference type="PANTHER" id="PTHR14453:SF107">
    <property type="entry name" value="POLY [ADP-RIBOSE] POLYMERASE"/>
    <property type="match status" value="1"/>
</dbReference>
<dbReference type="PATRIC" id="fig|1353533.3.peg.5241"/>
<keyword evidence="1" id="KW-0328">Glycosyltransferase</keyword>
<dbReference type="SUPFAM" id="SSF52949">
    <property type="entry name" value="Macro domain-like"/>
    <property type="match status" value="1"/>
</dbReference>
<evidence type="ECO:0000256" key="1">
    <source>
        <dbReference type="ARBA" id="ARBA00022676"/>
    </source>
</evidence>
<dbReference type="AlphaFoldDB" id="V4HIR3"/>
<gene>
    <name evidence="5" type="ORF">PL2TA16_01804</name>
</gene>
<dbReference type="InterPro" id="IPR052056">
    <property type="entry name" value="Mono-ARTD/PARP"/>
</dbReference>
<dbReference type="EMBL" id="AUSV01000134">
    <property type="protein sequence ID" value="ESP90700.1"/>
    <property type="molecule type" value="Genomic_DNA"/>
</dbReference>
<dbReference type="InterPro" id="IPR002589">
    <property type="entry name" value="Macro_dom"/>
</dbReference>
<evidence type="ECO:0000256" key="3">
    <source>
        <dbReference type="ARBA" id="ARBA00023027"/>
    </source>
</evidence>
<dbReference type="GO" id="GO:0005737">
    <property type="term" value="C:cytoplasm"/>
    <property type="evidence" value="ECO:0007669"/>
    <property type="project" value="TreeGrafter"/>
</dbReference>
<proteinExistence type="predicted"/>
<keyword evidence="2" id="KW-0808">Transferase</keyword>
<feature type="domain" description="Macro" evidence="4">
    <location>
        <begin position="1"/>
        <end position="158"/>
    </location>
</feature>
<evidence type="ECO:0000313" key="6">
    <source>
        <dbReference type="Proteomes" id="UP000017820"/>
    </source>
</evidence>
<dbReference type="GO" id="GO:0003714">
    <property type="term" value="F:transcription corepressor activity"/>
    <property type="evidence" value="ECO:0007669"/>
    <property type="project" value="TreeGrafter"/>
</dbReference>
<dbReference type="Pfam" id="PF01661">
    <property type="entry name" value="Macro"/>
    <property type="match status" value="1"/>
</dbReference>
<evidence type="ECO:0000313" key="5">
    <source>
        <dbReference type="EMBL" id="ESP90700.1"/>
    </source>
</evidence>
<reference evidence="5 6" key="1">
    <citation type="submission" date="2013-07" db="EMBL/GenBank/DDBJ databases">
        <title>Draft genome sequence of Pseudoalteromonas luteoviolacea 2ta16.</title>
        <authorList>
            <person name="Allen E.E."/>
            <person name="Azam F."/>
            <person name="Podell S."/>
        </authorList>
    </citation>
    <scope>NUCLEOTIDE SEQUENCE [LARGE SCALE GENOMIC DNA]</scope>
    <source>
        <strain evidence="5 6">2ta16</strain>
    </source>
</reference>
<dbReference type="GO" id="GO:1990404">
    <property type="term" value="F:NAD+-protein mono-ADP-ribosyltransferase activity"/>
    <property type="evidence" value="ECO:0007669"/>
    <property type="project" value="TreeGrafter"/>
</dbReference>
<dbReference type="PANTHER" id="PTHR14453">
    <property type="entry name" value="PARP/ZINC FINGER CCCH TYPE DOMAIN CONTAINING PROTEIN"/>
    <property type="match status" value="1"/>
</dbReference>
<dbReference type="InterPro" id="IPR043472">
    <property type="entry name" value="Macro_dom-like"/>
</dbReference>
<accession>V4HIR3</accession>
<dbReference type="PROSITE" id="PS51154">
    <property type="entry name" value="MACRO"/>
    <property type="match status" value="1"/>
</dbReference>
<protein>
    <submittedName>
        <fullName evidence="5">Putative phosphatase</fullName>
    </submittedName>
</protein>
<evidence type="ECO:0000256" key="2">
    <source>
        <dbReference type="ARBA" id="ARBA00022679"/>
    </source>
</evidence>
<dbReference type="Gene3D" id="3.40.220.10">
    <property type="entry name" value="Leucine Aminopeptidase, subunit E, domain 1"/>
    <property type="match status" value="1"/>
</dbReference>
<dbReference type="GO" id="GO:0070212">
    <property type="term" value="P:protein poly-ADP-ribosylation"/>
    <property type="evidence" value="ECO:0007669"/>
    <property type="project" value="TreeGrafter"/>
</dbReference>
<dbReference type="GO" id="GO:0010629">
    <property type="term" value="P:negative regulation of gene expression"/>
    <property type="evidence" value="ECO:0007669"/>
    <property type="project" value="TreeGrafter"/>
</dbReference>
<dbReference type="Proteomes" id="UP000017820">
    <property type="component" value="Unassembled WGS sequence"/>
</dbReference>
<name>V4HIR3_PSEL2</name>
<keyword evidence="3" id="KW-0520">NAD</keyword>